<dbReference type="GO" id="GO:0005737">
    <property type="term" value="C:cytoplasm"/>
    <property type="evidence" value="ECO:0007669"/>
    <property type="project" value="UniProtKB-ARBA"/>
</dbReference>
<dbReference type="InterPro" id="IPR002913">
    <property type="entry name" value="START_lipid-bd_dom"/>
</dbReference>
<dbReference type="Gene3D" id="3.30.530.20">
    <property type="match status" value="1"/>
</dbReference>
<dbReference type="PROSITE" id="PS50848">
    <property type="entry name" value="START"/>
    <property type="match status" value="1"/>
</dbReference>
<dbReference type="PANTHER" id="PTHR19308">
    <property type="entry name" value="PHOSPHATIDYLCHOLINE TRANSFER PROTEIN"/>
    <property type="match status" value="1"/>
</dbReference>
<dbReference type="AlphaFoldDB" id="A0A0X3P5V1"/>
<feature type="domain" description="START" evidence="2">
    <location>
        <begin position="243"/>
        <end position="469"/>
    </location>
</feature>
<organism evidence="3">
    <name type="scientific">Schistocephalus solidus</name>
    <name type="common">Tapeworm</name>
    <dbReference type="NCBI Taxonomy" id="70667"/>
    <lineage>
        <taxon>Eukaryota</taxon>
        <taxon>Metazoa</taxon>
        <taxon>Spiralia</taxon>
        <taxon>Lophotrochozoa</taxon>
        <taxon>Platyhelminthes</taxon>
        <taxon>Cestoda</taxon>
        <taxon>Eucestoda</taxon>
        <taxon>Diphyllobothriidea</taxon>
        <taxon>Diphyllobothriidae</taxon>
        <taxon>Schistocephalus</taxon>
    </lineage>
</organism>
<dbReference type="GO" id="GO:0008289">
    <property type="term" value="F:lipid binding"/>
    <property type="evidence" value="ECO:0007669"/>
    <property type="project" value="InterPro"/>
</dbReference>
<reference evidence="3" key="1">
    <citation type="submission" date="2016-01" db="EMBL/GenBank/DDBJ databases">
        <title>Reference transcriptome for the parasite Schistocephalus solidus: insights into the molecular evolution of parasitism.</title>
        <authorList>
            <person name="Hebert F.O."/>
            <person name="Grambauer S."/>
            <person name="Barber I."/>
            <person name="Landry C.R."/>
            <person name="Aubin-Horth N."/>
        </authorList>
    </citation>
    <scope>NUCLEOTIDE SEQUENCE</scope>
</reference>
<proteinExistence type="predicted"/>
<evidence type="ECO:0000256" key="1">
    <source>
        <dbReference type="SAM" id="MobiDB-lite"/>
    </source>
</evidence>
<dbReference type="InterPro" id="IPR023393">
    <property type="entry name" value="START-like_dom_sf"/>
</dbReference>
<protein>
    <submittedName>
        <fullName evidence="3">StAR-related lipid transfer protein 7</fullName>
    </submittedName>
</protein>
<feature type="region of interest" description="Disordered" evidence="1">
    <location>
        <begin position="128"/>
        <end position="153"/>
    </location>
</feature>
<sequence length="546" mass="61475">MFVTLSRVLKTHITAQLKFAVNADLRRRRNSLPKLLMLARNVHRICLANLLTLRESTCLIFRRLADLHKSGYFLMPQERLMTRSHRFLLGACLLSFAQDIISEEEMIETATSFEISKYNRHLEEESKKAAPGPAFVESPQAVPGPSKAEKSNHPQEINALQGPITLHIRQARKAIWERCCELFENLNQNTVIIPVESEVAVAEPPKTPEVKLLDLVGNLAPDGSGFVDSGWELVVEKPHLRLWRRPLERKQASLLQSDEVEHLNFFEYRACGTFTDISASSFLEVQLNLSYRRQWDPQISLLETIRPRSGCQDAADQTEIIRWVAKFPFPMAKREYVYARRWWIEMRSPKAKSKSTMDSVSSGLALIVSRAVVQPSEEVQKPDSSSQSVKKSWFSSPVAGSTVVSVSSYESNMLIRSHGRFNEVGLDYFLTYSDDPKLSISKDTVSWLQNMIIPRLLEQLHTAAQLISSNGLPPGVAPVFLHLNPPASSGRRASEDPPSALSVVHSEIDGQQPPDDAPMNETVHTLPSTGFFVDITQDNSYQLFVS</sequence>
<evidence type="ECO:0000259" key="2">
    <source>
        <dbReference type="PROSITE" id="PS50848"/>
    </source>
</evidence>
<gene>
    <name evidence="3" type="primary">STAR7</name>
    <name evidence="3" type="ORF">TR133098</name>
</gene>
<dbReference type="PANTHER" id="PTHR19308:SF8">
    <property type="entry name" value="STAR-RELATED LIPID TRANSFER PROTEIN 7, MITOCHONDRIAL"/>
    <property type="match status" value="1"/>
</dbReference>
<dbReference type="SUPFAM" id="SSF55961">
    <property type="entry name" value="Bet v1-like"/>
    <property type="match status" value="1"/>
</dbReference>
<evidence type="ECO:0000313" key="3">
    <source>
        <dbReference type="EMBL" id="JAP47249.1"/>
    </source>
</evidence>
<dbReference type="EMBL" id="GEEE01015976">
    <property type="protein sequence ID" value="JAP47249.1"/>
    <property type="molecule type" value="Transcribed_RNA"/>
</dbReference>
<name>A0A0X3P5V1_SCHSO</name>
<accession>A0A0X3P5V1</accession>
<dbReference type="InterPro" id="IPR051213">
    <property type="entry name" value="START_lipid_transfer"/>
</dbReference>